<dbReference type="CDD" id="cd00090">
    <property type="entry name" value="HTH_ARSR"/>
    <property type="match status" value="1"/>
</dbReference>
<dbReference type="GO" id="GO:0003677">
    <property type="term" value="F:DNA binding"/>
    <property type="evidence" value="ECO:0007669"/>
    <property type="project" value="UniProtKB-KW"/>
</dbReference>
<reference evidence="5 6" key="1">
    <citation type="journal article" date="2019" name="ACS Chem. Biol.">
        <title>Identification and Mobilization of a Cryptic Antibiotic Biosynthesis Gene Locus from a Human-Pathogenic Nocardia Isolate.</title>
        <authorList>
            <person name="Herisse M."/>
            <person name="Ishida K."/>
            <person name="Porter J.L."/>
            <person name="Howden B."/>
            <person name="Hertweck C."/>
            <person name="Stinear T.P."/>
            <person name="Pidot S.J."/>
        </authorList>
    </citation>
    <scope>NUCLEOTIDE SEQUENCE [LARGE SCALE GENOMIC DNA]</scope>
    <source>
        <strain evidence="5 6">AUSMDU00012717</strain>
    </source>
</reference>
<dbReference type="InterPro" id="IPR011991">
    <property type="entry name" value="ArsR-like_HTH"/>
</dbReference>
<evidence type="ECO:0000256" key="3">
    <source>
        <dbReference type="ARBA" id="ARBA00023163"/>
    </source>
</evidence>
<dbReference type="PROSITE" id="PS51118">
    <property type="entry name" value="HTH_HXLR"/>
    <property type="match status" value="1"/>
</dbReference>
<keyword evidence="3" id="KW-0804">Transcription</keyword>
<name>A0A6G9Y9N4_9NOCA</name>
<gene>
    <name evidence="5" type="ORF">F5544_10385</name>
</gene>
<keyword evidence="6" id="KW-1185">Reference proteome</keyword>
<dbReference type="Pfam" id="PF01638">
    <property type="entry name" value="HxlR"/>
    <property type="match status" value="1"/>
</dbReference>
<organism evidence="5 6">
    <name type="scientific">Nocardia arthritidis</name>
    <dbReference type="NCBI Taxonomy" id="228602"/>
    <lineage>
        <taxon>Bacteria</taxon>
        <taxon>Bacillati</taxon>
        <taxon>Actinomycetota</taxon>
        <taxon>Actinomycetes</taxon>
        <taxon>Mycobacteriales</taxon>
        <taxon>Nocardiaceae</taxon>
        <taxon>Nocardia</taxon>
    </lineage>
</organism>
<evidence type="ECO:0000256" key="2">
    <source>
        <dbReference type="ARBA" id="ARBA00023125"/>
    </source>
</evidence>
<dbReference type="InterPro" id="IPR036388">
    <property type="entry name" value="WH-like_DNA-bd_sf"/>
</dbReference>
<dbReference type="Proteomes" id="UP000503540">
    <property type="component" value="Chromosome"/>
</dbReference>
<accession>A0A6G9Y9N4</accession>
<evidence type="ECO:0000313" key="5">
    <source>
        <dbReference type="EMBL" id="QIS09975.1"/>
    </source>
</evidence>
<dbReference type="EMBL" id="CP046172">
    <property type="protein sequence ID" value="QIS09975.1"/>
    <property type="molecule type" value="Genomic_DNA"/>
</dbReference>
<dbReference type="PANTHER" id="PTHR33204:SF18">
    <property type="entry name" value="TRANSCRIPTIONAL REGULATORY PROTEIN"/>
    <property type="match status" value="1"/>
</dbReference>
<dbReference type="SUPFAM" id="SSF46785">
    <property type="entry name" value="Winged helix' DNA-binding domain"/>
    <property type="match status" value="1"/>
</dbReference>
<evidence type="ECO:0000259" key="4">
    <source>
        <dbReference type="PROSITE" id="PS51118"/>
    </source>
</evidence>
<evidence type="ECO:0000256" key="1">
    <source>
        <dbReference type="ARBA" id="ARBA00023015"/>
    </source>
</evidence>
<evidence type="ECO:0000313" key="6">
    <source>
        <dbReference type="Proteomes" id="UP000503540"/>
    </source>
</evidence>
<dbReference type="PANTHER" id="PTHR33204">
    <property type="entry name" value="TRANSCRIPTIONAL REGULATOR, MARR FAMILY"/>
    <property type="match status" value="1"/>
</dbReference>
<keyword evidence="1" id="KW-0805">Transcription regulation</keyword>
<dbReference type="InterPro" id="IPR002577">
    <property type="entry name" value="HTH_HxlR"/>
</dbReference>
<keyword evidence="2" id="KW-0238">DNA-binding</keyword>
<dbReference type="Gene3D" id="1.10.10.10">
    <property type="entry name" value="Winged helix-like DNA-binding domain superfamily/Winged helix DNA-binding domain"/>
    <property type="match status" value="1"/>
</dbReference>
<proteinExistence type="predicted"/>
<protein>
    <submittedName>
        <fullName evidence="5">Transcriptional regulator</fullName>
    </submittedName>
</protein>
<dbReference type="KEGG" id="nah:F5544_10385"/>
<feature type="domain" description="HTH hxlR-type" evidence="4">
    <location>
        <begin position="25"/>
        <end position="119"/>
    </location>
</feature>
<dbReference type="InterPro" id="IPR036390">
    <property type="entry name" value="WH_DNA-bd_sf"/>
</dbReference>
<dbReference type="AlphaFoldDB" id="A0A6G9Y9N4"/>
<sequence length="191" mass="21187">MVRSTDHFGYTGRMALGVDYARQDCGLARALELVGERWTMLILRDAFYGVRRFTDFAEHLDISKAVLTQRLSALVADGLLTRERHGGRDEYVLTERGISLWPALYALVQWGDIQTSPGAPRRLWIHTTCGTAVDPTGYCTACRNTPGPAELEIHPGPGADFSIRDDPVSRALRTPHRLLVPLDTKTAAKPD</sequence>